<evidence type="ECO:0000256" key="1">
    <source>
        <dbReference type="ARBA" id="ARBA00008434"/>
    </source>
</evidence>
<dbReference type="GO" id="GO:0003735">
    <property type="term" value="F:structural constituent of ribosome"/>
    <property type="evidence" value="ECO:0007669"/>
    <property type="project" value="InterPro"/>
</dbReference>
<dbReference type="Pfam" id="PF00312">
    <property type="entry name" value="Ribosomal_S15"/>
    <property type="match status" value="1"/>
</dbReference>
<accession>J6EUE9</accession>
<dbReference type="PANTHER" id="PTHR23321">
    <property type="entry name" value="RIBOSOMAL PROTEIN S15, BACTERIAL AND ORGANELLAR"/>
    <property type="match status" value="1"/>
</dbReference>
<dbReference type="InterPro" id="IPR009068">
    <property type="entry name" value="uS15_NS1_RNA-bd_sf"/>
</dbReference>
<dbReference type="EMBL" id="ALBS01000210">
    <property type="protein sequence ID" value="EJT48209.1"/>
    <property type="molecule type" value="Genomic_DNA"/>
</dbReference>
<protein>
    <submittedName>
        <fullName evidence="5">Structural constituent of ribosome</fullName>
    </submittedName>
</protein>
<dbReference type="SMART" id="SM01387">
    <property type="entry name" value="Ribosomal_S15"/>
    <property type="match status" value="1"/>
</dbReference>
<dbReference type="GO" id="GO:1990904">
    <property type="term" value="C:ribonucleoprotein complex"/>
    <property type="evidence" value="ECO:0007669"/>
    <property type="project" value="UniProtKB-KW"/>
</dbReference>
<dbReference type="Gene3D" id="1.10.287.10">
    <property type="entry name" value="S15/NS1, RNA-binding"/>
    <property type="match status" value="1"/>
</dbReference>
<dbReference type="HAMAP" id="MF_01343_B">
    <property type="entry name" value="Ribosomal_uS15_B"/>
    <property type="match status" value="1"/>
</dbReference>
<dbReference type="GeneID" id="25986288"/>
<dbReference type="GO" id="GO:0005737">
    <property type="term" value="C:cytoplasm"/>
    <property type="evidence" value="ECO:0007669"/>
    <property type="project" value="UniProtKB-ARBA"/>
</dbReference>
<reference evidence="5 6" key="1">
    <citation type="journal article" date="2012" name="Eukaryot. Cell">
        <title>Draft genome sequence of CBS 2479, the standard type strain of Trichosporon asahii.</title>
        <authorList>
            <person name="Yang R.Y."/>
            <person name="Li H.T."/>
            <person name="Zhu H."/>
            <person name="Zhou G.P."/>
            <person name="Wang M."/>
            <person name="Wang L."/>
        </authorList>
    </citation>
    <scope>NUCLEOTIDE SEQUENCE [LARGE SCALE GENOMIC DNA]</scope>
    <source>
        <strain evidence="6">ATCC 90039 / CBS 2479 / JCM 2466 / KCTC 7840 / NCYC 2677 / UAMH 7654</strain>
    </source>
</reference>
<comment type="similarity">
    <text evidence="1 4">Belongs to the universal ribosomal protein uS15 family.</text>
</comment>
<dbReference type="SUPFAM" id="SSF47060">
    <property type="entry name" value="S15/NS1 RNA-binding domain"/>
    <property type="match status" value="1"/>
</dbReference>
<dbReference type="PROSITE" id="PS00362">
    <property type="entry name" value="RIBOSOMAL_S15"/>
    <property type="match status" value="1"/>
</dbReference>
<evidence type="ECO:0000256" key="2">
    <source>
        <dbReference type="ARBA" id="ARBA00022980"/>
    </source>
</evidence>
<keyword evidence="2 4" id="KW-0689">Ribosomal protein</keyword>
<gene>
    <name evidence="5" type="ORF">A1Q1_02775</name>
</gene>
<organism evidence="5 6">
    <name type="scientific">Trichosporon asahii var. asahii (strain ATCC 90039 / CBS 2479 / JCM 2466 / KCTC 7840 / NBRC 103889/ NCYC 2677 / UAMH 7654)</name>
    <name type="common">Yeast</name>
    <dbReference type="NCBI Taxonomy" id="1186058"/>
    <lineage>
        <taxon>Eukaryota</taxon>
        <taxon>Fungi</taxon>
        <taxon>Dikarya</taxon>
        <taxon>Basidiomycota</taxon>
        <taxon>Agaricomycotina</taxon>
        <taxon>Tremellomycetes</taxon>
        <taxon>Trichosporonales</taxon>
        <taxon>Trichosporonaceae</taxon>
        <taxon>Trichosporon</taxon>
    </lineage>
</organism>
<evidence type="ECO:0000313" key="6">
    <source>
        <dbReference type="Proteomes" id="UP000002748"/>
    </source>
</evidence>
<dbReference type="OrthoDB" id="441444at2759"/>
<dbReference type="NCBIfam" id="TIGR00952">
    <property type="entry name" value="S15_bact"/>
    <property type="match status" value="1"/>
</dbReference>
<dbReference type="InterPro" id="IPR000589">
    <property type="entry name" value="Ribosomal_uS15"/>
</dbReference>
<dbReference type="KEGG" id="tasa:A1Q1_02775"/>
<dbReference type="RefSeq" id="XP_014179479.1">
    <property type="nucleotide sequence ID" value="XM_014324004.1"/>
</dbReference>
<comment type="caution">
    <text evidence="5">The sequence shown here is derived from an EMBL/GenBank/DDBJ whole genome shotgun (WGS) entry which is preliminary data.</text>
</comment>
<dbReference type="HOGENOM" id="CLU_063745_1_0_1"/>
<proteinExistence type="inferred from homology"/>
<dbReference type="VEuPathDB" id="FungiDB:A1Q1_02775"/>
<dbReference type="CDD" id="cd00353">
    <property type="entry name" value="Ribosomal_S15p_S13e"/>
    <property type="match status" value="1"/>
</dbReference>
<dbReference type="AlphaFoldDB" id="J6EUE9"/>
<dbReference type="Proteomes" id="UP000002748">
    <property type="component" value="Unassembled WGS sequence"/>
</dbReference>
<name>J6EUE9_TRIAS</name>
<sequence>MSVLFTALRRGAVEASSASSSSRLFSSSAVVGESARKVAAKRKKQKVLEGRREAAAHAEATRADLILGSPLNLGPSALYEGSRLQKVVLKPEDVWYTPPPDYASGQEPENYLYGLSPADRELLFGALPHATAELAYDPERPAKSAAQAAEQHQQTQTLQRILDLRNASRAGIDAVNRQRIIEEFGRKTESGGVDSGSSEVQAALITHKIRNLWEHVEQNNRDKHNRRALRILVHKRAKILKYFKRKHEHQYDALLKDLGLVRSAVEGELIVGM</sequence>
<dbReference type="PANTHER" id="PTHR23321:SF26">
    <property type="entry name" value="SMALL RIBOSOMAL SUBUNIT PROTEIN US15M"/>
    <property type="match status" value="1"/>
</dbReference>
<evidence type="ECO:0000313" key="5">
    <source>
        <dbReference type="EMBL" id="EJT48209.1"/>
    </source>
</evidence>
<dbReference type="GO" id="GO:0006412">
    <property type="term" value="P:translation"/>
    <property type="evidence" value="ECO:0007669"/>
    <property type="project" value="InterPro"/>
</dbReference>
<evidence type="ECO:0000256" key="4">
    <source>
        <dbReference type="RuleBase" id="RU003919"/>
    </source>
</evidence>
<dbReference type="InterPro" id="IPR005290">
    <property type="entry name" value="Ribosomal_uS15_bac-type"/>
</dbReference>
<keyword evidence="3 4" id="KW-0687">Ribonucleoprotein</keyword>
<evidence type="ECO:0000256" key="3">
    <source>
        <dbReference type="ARBA" id="ARBA00023274"/>
    </source>
</evidence>
<dbReference type="GO" id="GO:0005840">
    <property type="term" value="C:ribosome"/>
    <property type="evidence" value="ECO:0007669"/>
    <property type="project" value="UniProtKB-KW"/>
</dbReference>